<keyword evidence="3 4" id="KW-0949">S-adenosyl-L-methionine</keyword>
<comment type="similarity">
    <text evidence="4">Belongs to the class I-like SAM-binding methyltransferase superfamily. MenG/UbiE family.</text>
</comment>
<keyword evidence="6" id="KW-1185">Reference proteome</keyword>
<comment type="catalytic activity">
    <reaction evidence="4">
        <text>a 2-demethylmenaquinol + S-adenosyl-L-methionine = a menaquinol + S-adenosyl-L-homocysteine + H(+)</text>
        <dbReference type="Rhea" id="RHEA:42640"/>
        <dbReference type="Rhea" id="RHEA-COMP:9539"/>
        <dbReference type="Rhea" id="RHEA-COMP:9563"/>
        <dbReference type="ChEBI" id="CHEBI:15378"/>
        <dbReference type="ChEBI" id="CHEBI:18151"/>
        <dbReference type="ChEBI" id="CHEBI:55437"/>
        <dbReference type="ChEBI" id="CHEBI:57856"/>
        <dbReference type="ChEBI" id="CHEBI:59789"/>
        <dbReference type="EC" id="2.1.1.163"/>
    </reaction>
</comment>
<dbReference type="PROSITE" id="PS51608">
    <property type="entry name" value="SAM_MT_UBIE"/>
    <property type="match status" value="1"/>
</dbReference>
<gene>
    <name evidence="4" type="primary">menG</name>
    <name evidence="5" type="ORF">ACFSCS_08335</name>
</gene>
<evidence type="ECO:0000256" key="1">
    <source>
        <dbReference type="ARBA" id="ARBA00022603"/>
    </source>
</evidence>
<dbReference type="InterPro" id="IPR029063">
    <property type="entry name" value="SAM-dependent_MTases_sf"/>
</dbReference>
<comment type="caution">
    <text evidence="5">The sequence shown here is derived from an EMBL/GenBank/DDBJ whole genome shotgun (WGS) entry which is preliminary data.</text>
</comment>
<name>A0ABW4RVG6_9ACTN</name>
<dbReference type="HAMAP" id="MF_01813">
    <property type="entry name" value="MenG_UbiE_methyltr"/>
    <property type="match status" value="1"/>
</dbReference>
<dbReference type="GO" id="GO:0032259">
    <property type="term" value="P:methylation"/>
    <property type="evidence" value="ECO:0007669"/>
    <property type="project" value="UniProtKB-KW"/>
</dbReference>
<organism evidence="5 6">
    <name type="scientific">Luteococcus peritonei</name>
    <dbReference type="NCBI Taxonomy" id="88874"/>
    <lineage>
        <taxon>Bacteria</taxon>
        <taxon>Bacillati</taxon>
        <taxon>Actinomycetota</taxon>
        <taxon>Actinomycetes</taxon>
        <taxon>Propionibacteriales</taxon>
        <taxon>Propionibacteriaceae</taxon>
        <taxon>Luteococcus</taxon>
    </lineage>
</organism>
<comment type="pathway">
    <text evidence="4">Quinol/quinone metabolism; menaquinone biosynthesis; menaquinol from 1,4-dihydroxy-2-naphthoate: step 2/2.</text>
</comment>
<evidence type="ECO:0000313" key="6">
    <source>
        <dbReference type="Proteomes" id="UP001597326"/>
    </source>
</evidence>
<keyword evidence="2 4" id="KW-0808">Transferase</keyword>
<dbReference type="InterPro" id="IPR004033">
    <property type="entry name" value="UbiE/COQ5_MeTrFase"/>
</dbReference>
<feature type="binding site" evidence="4">
    <location>
        <position position="70"/>
    </location>
    <ligand>
        <name>S-adenosyl-L-methionine</name>
        <dbReference type="ChEBI" id="CHEBI:59789"/>
    </ligand>
</feature>
<keyword evidence="4" id="KW-0474">Menaquinone biosynthesis</keyword>
<dbReference type="PANTHER" id="PTHR43591">
    <property type="entry name" value="METHYLTRANSFERASE"/>
    <property type="match status" value="1"/>
</dbReference>
<dbReference type="CDD" id="cd02440">
    <property type="entry name" value="AdoMet_MTases"/>
    <property type="match status" value="1"/>
</dbReference>
<dbReference type="NCBIfam" id="TIGR01934">
    <property type="entry name" value="MenG_MenH_UbiE"/>
    <property type="match status" value="1"/>
</dbReference>
<dbReference type="PROSITE" id="PS01184">
    <property type="entry name" value="UBIE_2"/>
    <property type="match status" value="1"/>
</dbReference>
<dbReference type="InterPro" id="IPR023576">
    <property type="entry name" value="UbiE/COQ5_MeTrFase_CS"/>
</dbReference>
<dbReference type="GO" id="GO:0043770">
    <property type="term" value="F:demethylmenaquinone methyltransferase activity"/>
    <property type="evidence" value="ECO:0007669"/>
    <property type="project" value="UniProtKB-EC"/>
</dbReference>
<sequence length="237" mass="26338">MWKTDGVFETRATLAKRRSDVAQMFDGVAQRYDLMNDVMTFGLQRQWRRDTVEAVDPRPGQLVLDLAGGTGTSAATFAARGAEVFPTDLSLGMLRVGREREPGLQFVAGDALQLPYADDTFDTVTISYGLRNVEDTLGALTEMRRVTKPGGQVVICEFSRVTNPAFGLVYEQWLPRAIPLLTRFSSNPAAYEYLFESILAWPSQAELAELMEQAGWKAVGYRNLSHGIVALHRGWKA</sequence>
<dbReference type="NCBIfam" id="NF001241">
    <property type="entry name" value="PRK00216.1-2"/>
    <property type="match status" value="1"/>
</dbReference>
<dbReference type="Proteomes" id="UP001597326">
    <property type="component" value="Unassembled WGS sequence"/>
</dbReference>
<keyword evidence="1 4" id="KW-0489">Methyltransferase</keyword>
<evidence type="ECO:0000256" key="3">
    <source>
        <dbReference type="ARBA" id="ARBA00022691"/>
    </source>
</evidence>
<dbReference type="SUPFAM" id="SSF53335">
    <property type="entry name" value="S-adenosyl-L-methionine-dependent methyltransferases"/>
    <property type="match status" value="1"/>
</dbReference>
<accession>A0ABW4RVG6</accession>
<dbReference type="Gene3D" id="3.40.50.150">
    <property type="entry name" value="Vaccinia Virus protein VP39"/>
    <property type="match status" value="1"/>
</dbReference>
<evidence type="ECO:0000256" key="2">
    <source>
        <dbReference type="ARBA" id="ARBA00022679"/>
    </source>
</evidence>
<comment type="function">
    <text evidence="4">Methyltransferase required for the conversion of demethylmenaquinol (DMKH2) to menaquinol (MKH2).</text>
</comment>
<protein>
    <recommendedName>
        <fullName evidence="4">Demethylmenaquinone methyltransferase</fullName>
        <ecNumber evidence="4">2.1.1.163</ecNumber>
    </recommendedName>
</protein>
<feature type="binding site" evidence="4">
    <location>
        <position position="127"/>
    </location>
    <ligand>
        <name>S-adenosyl-L-methionine</name>
        <dbReference type="ChEBI" id="CHEBI:59789"/>
    </ligand>
</feature>
<proteinExistence type="inferred from homology"/>
<dbReference type="PANTHER" id="PTHR43591:SF24">
    <property type="entry name" value="2-METHOXY-6-POLYPRENYL-1,4-BENZOQUINOL METHYLASE, MITOCHONDRIAL"/>
    <property type="match status" value="1"/>
</dbReference>
<dbReference type="RefSeq" id="WP_343873189.1">
    <property type="nucleotide sequence ID" value="NZ_BAAAIX010000014.1"/>
</dbReference>
<evidence type="ECO:0000256" key="4">
    <source>
        <dbReference type="HAMAP-Rule" id="MF_01813"/>
    </source>
</evidence>
<evidence type="ECO:0000313" key="5">
    <source>
        <dbReference type="EMBL" id="MFD1890191.1"/>
    </source>
</evidence>
<dbReference type="EC" id="2.1.1.163" evidence="4"/>
<feature type="binding site" evidence="4">
    <location>
        <begin position="110"/>
        <end position="111"/>
    </location>
    <ligand>
        <name>S-adenosyl-L-methionine</name>
        <dbReference type="ChEBI" id="CHEBI:59789"/>
    </ligand>
</feature>
<dbReference type="EMBL" id="JBHUFZ010000017">
    <property type="protein sequence ID" value="MFD1890191.1"/>
    <property type="molecule type" value="Genomic_DNA"/>
</dbReference>
<dbReference type="Pfam" id="PF01209">
    <property type="entry name" value="Ubie_methyltran"/>
    <property type="match status" value="1"/>
</dbReference>
<feature type="binding site" evidence="4">
    <location>
        <position position="88"/>
    </location>
    <ligand>
        <name>S-adenosyl-L-methionine</name>
        <dbReference type="ChEBI" id="CHEBI:59789"/>
    </ligand>
</feature>
<reference evidence="6" key="1">
    <citation type="journal article" date="2019" name="Int. J. Syst. Evol. Microbiol.">
        <title>The Global Catalogue of Microorganisms (GCM) 10K type strain sequencing project: providing services to taxonomists for standard genome sequencing and annotation.</title>
        <authorList>
            <consortium name="The Broad Institute Genomics Platform"/>
            <consortium name="The Broad Institute Genome Sequencing Center for Infectious Disease"/>
            <person name="Wu L."/>
            <person name="Ma J."/>
        </authorList>
    </citation>
    <scope>NUCLEOTIDE SEQUENCE [LARGE SCALE GENOMIC DNA]</scope>
    <source>
        <strain evidence="6">CAIM 431</strain>
    </source>
</reference>